<evidence type="ECO:0000313" key="1">
    <source>
        <dbReference type="EMBL" id="GGB22184.1"/>
    </source>
</evidence>
<evidence type="ECO:0000313" key="2">
    <source>
        <dbReference type="Proteomes" id="UP000651977"/>
    </source>
</evidence>
<dbReference type="EMBL" id="BMDY01000056">
    <property type="protein sequence ID" value="GGB22184.1"/>
    <property type="molecule type" value="Genomic_DNA"/>
</dbReference>
<organism evidence="1 2">
    <name type="scientific">Agarivorans gilvus</name>
    <dbReference type="NCBI Taxonomy" id="680279"/>
    <lineage>
        <taxon>Bacteria</taxon>
        <taxon>Pseudomonadati</taxon>
        <taxon>Pseudomonadota</taxon>
        <taxon>Gammaproteobacteria</taxon>
        <taxon>Alteromonadales</taxon>
        <taxon>Alteromonadaceae</taxon>
        <taxon>Agarivorans</taxon>
    </lineage>
</organism>
<sequence>MINKAIKIPKGTNVTAYKGHASPQLSETGELFKGNAIQYRFKEFDTSWIIESKRLK</sequence>
<reference evidence="2" key="1">
    <citation type="journal article" date="2019" name="Int. J. Syst. Evol. Microbiol.">
        <title>The Global Catalogue of Microorganisms (GCM) 10K type strain sequencing project: providing services to taxonomists for standard genome sequencing and annotation.</title>
        <authorList>
            <consortium name="The Broad Institute Genomics Platform"/>
            <consortium name="The Broad Institute Genome Sequencing Center for Infectious Disease"/>
            <person name="Wu L."/>
            <person name="Ma J."/>
        </authorList>
    </citation>
    <scope>NUCLEOTIDE SEQUENCE [LARGE SCALE GENOMIC DNA]</scope>
    <source>
        <strain evidence="2">CGMCC 1.10131</strain>
    </source>
</reference>
<gene>
    <name evidence="1" type="ORF">GCM10007414_39470</name>
</gene>
<name>A0ABQ1I7Y5_9ALTE</name>
<dbReference type="Proteomes" id="UP000651977">
    <property type="component" value="Unassembled WGS sequence"/>
</dbReference>
<comment type="caution">
    <text evidence="1">The sequence shown here is derived from an EMBL/GenBank/DDBJ whole genome shotgun (WGS) entry which is preliminary data.</text>
</comment>
<keyword evidence="2" id="KW-1185">Reference proteome</keyword>
<accession>A0ABQ1I7Y5</accession>
<protein>
    <submittedName>
        <fullName evidence="1">Uncharacterized protein</fullName>
    </submittedName>
</protein>
<proteinExistence type="predicted"/>